<dbReference type="Gene3D" id="3.40.1580.10">
    <property type="entry name" value="SMI1/KNR4-like"/>
    <property type="match status" value="1"/>
</dbReference>
<gene>
    <name evidence="2" type="ORF">Cba03nite_19450</name>
</gene>
<proteinExistence type="predicted"/>
<feature type="domain" description="Knr4/Smi1-like" evidence="1">
    <location>
        <begin position="15"/>
        <end position="157"/>
    </location>
</feature>
<dbReference type="RefSeq" id="WP_376820158.1">
    <property type="nucleotide sequence ID" value="NZ_JBHTGC010000001.1"/>
</dbReference>
<organism evidence="2 3">
    <name type="scientific">Catellatospora bangladeshensis</name>
    <dbReference type="NCBI Taxonomy" id="310355"/>
    <lineage>
        <taxon>Bacteria</taxon>
        <taxon>Bacillati</taxon>
        <taxon>Actinomycetota</taxon>
        <taxon>Actinomycetes</taxon>
        <taxon>Micromonosporales</taxon>
        <taxon>Micromonosporaceae</taxon>
        <taxon>Catellatospora</taxon>
    </lineage>
</organism>
<protein>
    <recommendedName>
        <fullName evidence="1">Knr4/Smi1-like domain-containing protein</fullName>
    </recommendedName>
</protein>
<accession>A0A8J3JH59</accession>
<dbReference type="Proteomes" id="UP000601223">
    <property type="component" value="Unassembled WGS sequence"/>
</dbReference>
<reference evidence="2 3" key="1">
    <citation type="submission" date="2021-01" db="EMBL/GenBank/DDBJ databases">
        <title>Whole genome shotgun sequence of Catellatospora bangladeshensis NBRC 107357.</title>
        <authorList>
            <person name="Komaki H."/>
            <person name="Tamura T."/>
        </authorList>
    </citation>
    <scope>NUCLEOTIDE SEQUENCE [LARGE SCALE GENOMIC DNA]</scope>
    <source>
        <strain evidence="2 3">NBRC 107357</strain>
    </source>
</reference>
<comment type="caution">
    <text evidence="2">The sequence shown here is derived from an EMBL/GenBank/DDBJ whole genome shotgun (WGS) entry which is preliminary data.</text>
</comment>
<dbReference type="SUPFAM" id="SSF160631">
    <property type="entry name" value="SMI1/KNR4-like"/>
    <property type="match status" value="1"/>
</dbReference>
<evidence type="ECO:0000313" key="2">
    <source>
        <dbReference type="EMBL" id="GIF80596.1"/>
    </source>
</evidence>
<dbReference type="EMBL" id="BONF01000010">
    <property type="protein sequence ID" value="GIF80596.1"/>
    <property type="molecule type" value="Genomic_DNA"/>
</dbReference>
<dbReference type="AlphaFoldDB" id="A0A8J3JH59"/>
<evidence type="ECO:0000259" key="1">
    <source>
        <dbReference type="SMART" id="SM00860"/>
    </source>
</evidence>
<evidence type="ECO:0000313" key="3">
    <source>
        <dbReference type="Proteomes" id="UP000601223"/>
    </source>
</evidence>
<dbReference type="InterPro" id="IPR018958">
    <property type="entry name" value="Knr4/Smi1-like_dom"/>
</dbReference>
<name>A0A8J3JH59_9ACTN</name>
<sequence>MRAYRRLRGYDESSRVTIEQLDRLESQLGLRLPEEYHAFLTRFGTGGFGLLTPGEVYLRSRCDMSGERAYVSLPFAVTDGHGLGCCPEDEMLHGSVPIAENGCAFYTALAVTSASAGTVWRNDYAVPGADDLFCWAPAGITQTDPVTPLGFLSWIEQIVAYRVPRRPRRWFLPRRLR</sequence>
<dbReference type="Pfam" id="PF09346">
    <property type="entry name" value="SMI1_KNR4"/>
    <property type="match status" value="1"/>
</dbReference>
<dbReference type="SMART" id="SM00860">
    <property type="entry name" value="SMI1_KNR4"/>
    <property type="match status" value="1"/>
</dbReference>
<dbReference type="InterPro" id="IPR037883">
    <property type="entry name" value="Knr4/Smi1-like_sf"/>
</dbReference>
<keyword evidence="3" id="KW-1185">Reference proteome</keyword>